<dbReference type="PANTHER" id="PTHR31477:SF1">
    <property type="entry name" value="CENTROSOMAL PROTEIN OF 44 KDA"/>
    <property type="match status" value="1"/>
</dbReference>
<protein>
    <recommendedName>
        <fullName evidence="4">Centrosomal protein of 44 kDa</fullName>
    </recommendedName>
</protein>
<dbReference type="EMBL" id="JAACNO010001856">
    <property type="protein sequence ID" value="KAF4137175.1"/>
    <property type="molecule type" value="Genomic_DNA"/>
</dbReference>
<reference evidence="10" key="1">
    <citation type="submission" date="2020-03" db="EMBL/GenBank/DDBJ databases">
        <title>Hybrid Assembly of Korean Phytophthora infestans isolates.</title>
        <authorList>
            <person name="Prokchorchik M."/>
            <person name="Lee Y."/>
            <person name="Seo J."/>
            <person name="Cho J.-H."/>
            <person name="Park Y.-E."/>
            <person name="Jang D.-C."/>
            <person name="Im J.-S."/>
            <person name="Choi J.-G."/>
            <person name="Park H.-J."/>
            <person name="Lee G.-B."/>
            <person name="Lee Y.-G."/>
            <person name="Hong S.-Y."/>
            <person name="Cho K."/>
            <person name="Sohn K.H."/>
        </authorList>
    </citation>
    <scope>NUCLEOTIDE SEQUENCE</scope>
    <source>
        <strain evidence="10">KR_2_A2</strain>
    </source>
</reference>
<dbReference type="GO" id="GO:0005814">
    <property type="term" value="C:centriole"/>
    <property type="evidence" value="ECO:0007669"/>
    <property type="project" value="UniProtKB-SubCell"/>
</dbReference>
<keyword evidence="7" id="KW-0206">Cytoskeleton</keyword>
<evidence type="ECO:0000256" key="5">
    <source>
        <dbReference type="ARBA" id="ARBA00022490"/>
    </source>
</evidence>
<evidence type="ECO:0000256" key="7">
    <source>
        <dbReference type="ARBA" id="ARBA00023212"/>
    </source>
</evidence>
<evidence type="ECO:0000313" key="11">
    <source>
        <dbReference type="Proteomes" id="UP000704712"/>
    </source>
</evidence>
<evidence type="ECO:0000256" key="6">
    <source>
        <dbReference type="ARBA" id="ARBA00023054"/>
    </source>
</evidence>
<evidence type="ECO:0000256" key="4">
    <source>
        <dbReference type="ARBA" id="ARBA00014053"/>
    </source>
</evidence>
<dbReference type="AlphaFoldDB" id="A0A8S9U7X0"/>
<evidence type="ECO:0000256" key="8">
    <source>
        <dbReference type="ARBA" id="ARBA00046235"/>
    </source>
</evidence>
<comment type="subcellular location">
    <subcellularLocation>
        <location evidence="1">Cytoplasm</location>
        <location evidence="1">Cytoskeleton</location>
        <location evidence="1">Microtubule organizing center</location>
        <location evidence="1">Centrosome</location>
        <location evidence="1">Centriole</location>
    </subcellularLocation>
    <subcellularLocation>
        <location evidence="3">Cytoplasm</location>
        <location evidence="3">Cytoskeleton</location>
        <location evidence="3">Spindle pole</location>
    </subcellularLocation>
    <subcellularLocation>
        <location evidence="2">Midbody</location>
    </subcellularLocation>
</comment>
<feature type="domain" description="Centrosomal CEP44" evidence="9">
    <location>
        <begin position="6"/>
        <end position="129"/>
    </location>
</feature>
<evidence type="ECO:0000313" key="10">
    <source>
        <dbReference type="EMBL" id="KAF4137175.1"/>
    </source>
</evidence>
<dbReference type="GO" id="GO:0030496">
    <property type="term" value="C:midbody"/>
    <property type="evidence" value="ECO:0007669"/>
    <property type="project" value="UniProtKB-SubCell"/>
</dbReference>
<dbReference type="Proteomes" id="UP000704712">
    <property type="component" value="Unassembled WGS sequence"/>
</dbReference>
<proteinExistence type="predicted"/>
<evidence type="ECO:0000256" key="1">
    <source>
        <dbReference type="ARBA" id="ARBA00004114"/>
    </source>
</evidence>
<dbReference type="PANTHER" id="PTHR31477">
    <property type="entry name" value="CENTROSOMAL PROTEIN OF 44 KDA"/>
    <property type="match status" value="1"/>
</dbReference>
<gene>
    <name evidence="10" type="ORF">GN958_ATG13643</name>
</gene>
<comment type="caution">
    <text evidence="10">The sequence shown here is derived from an EMBL/GenBank/DDBJ whole genome shotgun (WGS) entry which is preliminary data.</text>
</comment>
<accession>A0A8S9U7X0</accession>
<name>A0A8S9U7X0_PHYIN</name>
<dbReference type="InterPro" id="IPR029157">
    <property type="entry name" value="CEP44_CC"/>
</dbReference>
<dbReference type="Pfam" id="PF15007">
    <property type="entry name" value="CEP44"/>
    <property type="match status" value="1"/>
</dbReference>
<keyword evidence="6" id="KW-0175">Coiled coil</keyword>
<comment type="function">
    <text evidence="8">Centriole-enriched microtubule-binding protein involved in centriole biogenesis. In collaboration with CEP295 and POC1B, is required for the centriole-to-centrosome conversion by ensuring the formation of bona fide centriole wall. Functions as a linker component that maintains centrosome cohesion. Associates with CROCC and regulates its stability and localization to the centrosome.</text>
</comment>
<dbReference type="GO" id="GO:0000922">
    <property type="term" value="C:spindle pole"/>
    <property type="evidence" value="ECO:0007669"/>
    <property type="project" value="UniProtKB-SubCell"/>
</dbReference>
<keyword evidence="5" id="KW-0963">Cytoplasm</keyword>
<dbReference type="InterPro" id="IPR033603">
    <property type="entry name" value="CEP44"/>
</dbReference>
<evidence type="ECO:0000259" key="9">
    <source>
        <dbReference type="Pfam" id="PF15007"/>
    </source>
</evidence>
<sequence>MVGEEDTRNAAERLRKLLRAAQYPQLNALRLEAGDVSDLLRVLHFVLLDSSRAVAQFLVNKGYDLYGKTDARFVESAFRLLRNEFRYFPSLSVTQFLSKQFVARRIAIVADSAAAVAQKRQELQRLKRREGAIWSPPKERGRKREIKPTVENHVFPANHAANILQHLNVQQTANTAQTRRVPRVSIEMPVQTRQERETVPPAPVFTGRPIDTKVAVQFACESVSEETFAVDDTRSAQPQPCSCLQDSDRLATAIANLSLQLNEMSNALMCKITSVESRLGRVESQVQGVQATIEEQRKLSWDSVSARGATVSRSDGEIPKTTGLTHSRTMDVDAPCAWPPQPSVFERY</sequence>
<organism evidence="10 11">
    <name type="scientific">Phytophthora infestans</name>
    <name type="common">Potato late blight agent</name>
    <name type="synonym">Botrytis infestans</name>
    <dbReference type="NCBI Taxonomy" id="4787"/>
    <lineage>
        <taxon>Eukaryota</taxon>
        <taxon>Sar</taxon>
        <taxon>Stramenopiles</taxon>
        <taxon>Oomycota</taxon>
        <taxon>Peronosporomycetes</taxon>
        <taxon>Peronosporales</taxon>
        <taxon>Peronosporaceae</taxon>
        <taxon>Phytophthora</taxon>
    </lineage>
</organism>
<evidence type="ECO:0000256" key="3">
    <source>
        <dbReference type="ARBA" id="ARBA00004647"/>
    </source>
</evidence>
<evidence type="ECO:0000256" key="2">
    <source>
        <dbReference type="ARBA" id="ARBA00004214"/>
    </source>
</evidence>